<organism evidence="1 2">
    <name type="scientific">Phytophthora megakarya</name>
    <dbReference type="NCBI Taxonomy" id="4795"/>
    <lineage>
        <taxon>Eukaryota</taxon>
        <taxon>Sar</taxon>
        <taxon>Stramenopiles</taxon>
        <taxon>Oomycota</taxon>
        <taxon>Peronosporomycetes</taxon>
        <taxon>Peronosporales</taxon>
        <taxon>Peronosporaceae</taxon>
        <taxon>Phytophthora</taxon>
    </lineage>
</organism>
<dbReference type="Proteomes" id="UP000198211">
    <property type="component" value="Unassembled WGS sequence"/>
</dbReference>
<dbReference type="EMBL" id="NBNE01002042">
    <property type="protein sequence ID" value="OWZ11727.1"/>
    <property type="molecule type" value="Genomic_DNA"/>
</dbReference>
<reference evidence="2" key="1">
    <citation type="submission" date="2017-03" db="EMBL/GenBank/DDBJ databases">
        <title>Phytopthora megakarya and P. palmivora, two closely related causual agents of cacao black pod achieved similar genome size and gene model numbers by different mechanisms.</title>
        <authorList>
            <person name="Ali S."/>
            <person name="Shao J."/>
            <person name="Larry D.J."/>
            <person name="Kronmiller B."/>
            <person name="Shen D."/>
            <person name="Strem M.D."/>
            <person name="Melnick R.L."/>
            <person name="Guiltinan M.J."/>
            <person name="Tyler B.M."/>
            <person name="Meinhardt L.W."/>
            <person name="Bailey B.A."/>
        </authorList>
    </citation>
    <scope>NUCLEOTIDE SEQUENCE [LARGE SCALE GENOMIC DNA]</scope>
    <source>
        <strain evidence="2">zdho120</strain>
    </source>
</reference>
<dbReference type="AlphaFoldDB" id="A0A225W3Z4"/>
<sequence length="201" mass="22557">MLTITTSLPSSGYTNFVGHLKDKHADYKYGFEAHLSRQAGCLTVHGFVSPEVVNMYQWMEWIVDHNMPLSEVGDPLTRARSKLKPTCSKSMKAYLSTTVVAIEDRIATERIRPRPYGRQLDPQFKALRRAVHSVLAVDQLQQLLLAIAPMVEGEHTTQSHCEFMKKITAIFAQSESTLAFLIRDNFATKRATCDTAADPAD</sequence>
<dbReference type="PANTHER" id="PTHR40866:SF1">
    <property type="entry name" value="BED-TYPE DOMAIN-CONTAINING PROTEIN"/>
    <property type="match status" value="1"/>
</dbReference>
<name>A0A225W3Z4_9STRA</name>
<evidence type="ECO:0000313" key="2">
    <source>
        <dbReference type="Proteomes" id="UP000198211"/>
    </source>
</evidence>
<protein>
    <submittedName>
        <fullName evidence="1">Uncharacterized protein</fullName>
    </submittedName>
</protein>
<dbReference type="OrthoDB" id="90511at2759"/>
<keyword evidence="2" id="KW-1185">Reference proteome</keyword>
<gene>
    <name evidence="1" type="ORF">PHMEG_00015210</name>
</gene>
<evidence type="ECO:0000313" key="1">
    <source>
        <dbReference type="EMBL" id="OWZ11727.1"/>
    </source>
</evidence>
<comment type="caution">
    <text evidence="1">The sequence shown here is derived from an EMBL/GenBank/DDBJ whole genome shotgun (WGS) entry which is preliminary data.</text>
</comment>
<accession>A0A225W3Z4</accession>
<proteinExistence type="predicted"/>
<dbReference type="PANTHER" id="PTHR40866">
    <property type="entry name" value="BED-TYPE DOMAIN-CONTAINING PROTEIN"/>
    <property type="match status" value="1"/>
</dbReference>